<reference evidence="1 2" key="1">
    <citation type="submission" date="2019-01" db="EMBL/GenBank/DDBJ databases">
        <title>Draft genome sequences of the type strains of six Macrococcus species.</title>
        <authorList>
            <person name="Mazhar S."/>
            <person name="Altermann E."/>
            <person name="Hill C."/>
            <person name="Mcauliffe O."/>
        </authorList>
    </citation>
    <scope>NUCLEOTIDE SEQUENCE [LARGE SCALE GENOMIC DNA]</scope>
    <source>
        <strain evidence="1 2">ATCC 51828</strain>
    </source>
</reference>
<accession>A0A9Q8CGW1</accession>
<evidence type="ECO:0000313" key="2">
    <source>
        <dbReference type="Proteomes" id="UP000295280"/>
    </source>
</evidence>
<dbReference type="Proteomes" id="UP000295280">
    <property type="component" value="Unassembled WGS sequence"/>
</dbReference>
<sequence>MKWEVISMQGFILNEKGYVTFPYEILKHIEPYVKSLKWKVRCVEHNNPDNESFPLNEPHDYFLDGEQLFSLLQQYAHVQWIWGVLSGFPRELSWQEIKGKSNCYDITVDQPYLQNGLCHIEPQAVFELIALDSSETYVLIDDDAIISSLSSHFPHAERLESEFKKR</sequence>
<organism evidence="1 2">
    <name type="scientific">Macrococcus carouselicus</name>
    <dbReference type="NCBI Taxonomy" id="69969"/>
    <lineage>
        <taxon>Bacteria</taxon>
        <taxon>Bacillati</taxon>
        <taxon>Bacillota</taxon>
        <taxon>Bacilli</taxon>
        <taxon>Bacillales</taxon>
        <taxon>Staphylococcaceae</taxon>
        <taxon>Macrococcus</taxon>
    </lineage>
</organism>
<gene>
    <name evidence="1" type="ORF">ERX40_07535</name>
</gene>
<dbReference type="AlphaFoldDB" id="A0A9Q8CGW1"/>
<comment type="caution">
    <text evidence="1">The sequence shown here is derived from an EMBL/GenBank/DDBJ whole genome shotgun (WGS) entry which is preliminary data.</text>
</comment>
<name>A0A9Q8CGW1_9STAP</name>
<dbReference type="EMBL" id="SCWD01000002">
    <property type="protein sequence ID" value="TDM02399.1"/>
    <property type="molecule type" value="Genomic_DNA"/>
</dbReference>
<dbReference type="RefSeq" id="WP_165980706.1">
    <property type="nucleotide sequence ID" value="NZ_SCWD01000002.1"/>
</dbReference>
<proteinExistence type="predicted"/>
<evidence type="ECO:0008006" key="3">
    <source>
        <dbReference type="Google" id="ProtNLM"/>
    </source>
</evidence>
<evidence type="ECO:0000313" key="1">
    <source>
        <dbReference type="EMBL" id="TDM02399.1"/>
    </source>
</evidence>
<keyword evidence="2" id="KW-1185">Reference proteome</keyword>
<protein>
    <recommendedName>
        <fullName evidence="3">DUF2691 family protein</fullName>
    </recommendedName>
</protein>